<evidence type="ECO:0000256" key="3">
    <source>
        <dbReference type="ARBA" id="ARBA00022605"/>
    </source>
</evidence>
<dbReference type="GO" id="GO:0004424">
    <property type="term" value="F:imidazoleglycerol-phosphate dehydratase activity"/>
    <property type="evidence" value="ECO:0007669"/>
    <property type="project" value="UniProtKB-UniRule"/>
</dbReference>
<dbReference type="Proteomes" id="UP000317421">
    <property type="component" value="Unassembled WGS sequence"/>
</dbReference>
<evidence type="ECO:0000256" key="1">
    <source>
        <dbReference type="ARBA" id="ARBA00005047"/>
    </source>
</evidence>
<dbReference type="FunFam" id="3.30.230.40:FF:000003">
    <property type="entry name" value="Imidazoleglycerol-phosphate dehydratase HisB"/>
    <property type="match status" value="1"/>
</dbReference>
<dbReference type="InterPro" id="IPR020565">
    <property type="entry name" value="ImidazoleglycerP_deHydtase_CS"/>
</dbReference>
<dbReference type="PROSITE" id="PS00955">
    <property type="entry name" value="IGP_DEHYDRATASE_2"/>
    <property type="match status" value="1"/>
</dbReference>
<proteinExistence type="inferred from homology"/>
<dbReference type="InterPro" id="IPR038494">
    <property type="entry name" value="IGPD_sf"/>
</dbReference>
<reference evidence="9 10" key="1">
    <citation type="submission" date="2019-02" db="EMBL/GenBank/DDBJ databases">
        <title>Deep-cultivation of Planctomycetes and their phenomic and genomic characterization uncovers novel biology.</title>
        <authorList>
            <person name="Wiegand S."/>
            <person name="Jogler M."/>
            <person name="Boedeker C."/>
            <person name="Pinto D."/>
            <person name="Vollmers J."/>
            <person name="Rivas-Marin E."/>
            <person name="Kohn T."/>
            <person name="Peeters S.H."/>
            <person name="Heuer A."/>
            <person name="Rast P."/>
            <person name="Oberbeckmann S."/>
            <person name="Bunk B."/>
            <person name="Jeske O."/>
            <person name="Meyerdierks A."/>
            <person name="Storesund J.E."/>
            <person name="Kallscheuer N."/>
            <person name="Luecker S."/>
            <person name="Lage O.M."/>
            <person name="Pohl T."/>
            <person name="Merkel B.J."/>
            <person name="Hornburger P."/>
            <person name="Mueller R.-W."/>
            <person name="Bruemmer F."/>
            <person name="Labrenz M."/>
            <person name="Spormann A.M."/>
            <person name="Op Den Camp H."/>
            <person name="Overmann J."/>
            <person name="Amann R."/>
            <person name="Jetten M.S.M."/>
            <person name="Mascher T."/>
            <person name="Medema M.H."/>
            <person name="Devos D.P."/>
            <person name="Kaster A.-K."/>
            <person name="Ovreas L."/>
            <person name="Rohde M."/>
            <person name="Galperin M.Y."/>
            <person name="Jogler C."/>
        </authorList>
    </citation>
    <scope>NUCLEOTIDE SEQUENCE [LARGE SCALE GENOMIC DNA]</scope>
    <source>
        <strain evidence="9 10">Pla108</strain>
    </source>
</reference>
<name>A0A5C6ACN5_9BACT</name>
<dbReference type="GO" id="GO:0000105">
    <property type="term" value="P:L-histidine biosynthetic process"/>
    <property type="evidence" value="ECO:0007669"/>
    <property type="project" value="UniProtKB-UniRule"/>
</dbReference>
<sequence length="224" mass="24398">MGPTLNGPHARWAPRHAGRPAPPSRKPANVPRTAQIVRTTRETDIRLELELDGEGRSDLASGVGFLDHMLELLAKHACLDLKVVATGDLQVDQHHTVEDIGICLGLAVRDALGDKSGIRRYGSMTLPMDETLVTAAIDLGGRYAFEWRLAIPTEKIGEFDSELVEHFWQSFAANAAANLHVVLHHGRNSHHIAEAVFKACGRAIREASEIDPRMKGAPSTKGSL</sequence>
<dbReference type="NCBIfam" id="NF002111">
    <property type="entry name" value="PRK00951.2-1"/>
    <property type="match status" value="1"/>
</dbReference>
<keyword evidence="5 6" id="KW-0456">Lyase</keyword>
<organism evidence="9 10">
    <name type="scientific">Botrimarina colliarenosi</name>
    <dbReference type="NCBI Taxonomy" id="2528001"/>
    <lineage>
        <taxon>Bacteria</taxon>
        <taxon>Pseudomonadati</taxon>
        <taxon>Planctomycetota</taxon>
        <taxon>Planctomycetia</taxon>
        <taxon>Pirellulales</taxon>
        <taxon>Lacipirellulaceae</taxon>
        <taxon>Botrimarina</taxon>
    </lineage>
</organism>
<dbReference type="Gene3D" id="3.30.230.40">
    <property type="entry name" value="Imidazole glycerol phosphate dehydratase, domain 1"/>
    <property type="match status" value="2"/>
</dbReference>
<evidence type="ECO:0000256" key="7">
    <source>
        <dbReference type="RuleBase" id="RU000599"/>
    </source>
</evidence>
<evidence type="ECO:0000313" key="10">
    <source>
        <dbReference type="Proteomes" id="UP000317421"/>
    </source>
</evidence>
<comment type="caution">
    <text evidence="9">The sequence shown here is derived from an EMBL/GenBank/DDBJ whole genome shotgun (WGS) entry which is preliminary data.</text>
</comment>
<accession>A0A5C6ACN5</accession>
<comment type="subcellular location">
    <subcellularLocation>
        <location evidence="6 7">Cytoplasm</location>
    </subcellularLocation>
</comment>
<dbReference type="SUPFAM" id="SSF54211">
    <property type="entry name" value="Ribosomal protein S5 domain 2-like"/>
    <property type="match status" value="2"/>
</dbReference>
<dbReference type="EMBL" id="SJPR01000002">
    <property type="protein sequence ID" value="TWT97812.1"/>
    <property type="molecule type" value="Genomic_DNA"/>
</dbReference>
<protein>
    <recommendedName>
        <fullName evidence="2 6">Imidazoleglycerol-phosphate dehydratase</fullName>
        <shortName evidence="6">IGPD</shortName>
        <ecNumber evidence="6 7">4.2.1.19</ecNumber>
    </recommendedName>
</protein>
<evidence type="ECO:0000256" key="2">
    <source>
        <dbReference type="ARBA" id="ARBA00016664"/>
    </source>
</evidence>
<comment type="pathway">
    <text evidence="1 6 7">Amino-acid biosynthesis; L-histidine biosynthesis; L-histidine from 5-phospho-alpha-D-ribose 1-diphosphate: step 6/9.</text>
</comment>
<comment type="catalytic activity">
    <reaction evidence="6 7">
        <text>D-erythro-1-(imidazol-4-yl)glycerol 3-phosphate = 3-(imidazol-4-yl)-2-oxopropyl phosphate + H2O</text>
        <dbReference type="Rhea" id="RHEA:11040"/>
        <dbReference type="ChEBI" id="CHEBI:15377"/>
        <dbReference type="ChEBI" id="CHEBI:57766"/>
        <dbReference type="ChEBI" id="CHEBI:58278"/>
        <dbReference type="EC" id="4.2.1.19"/>
    </reaction>
</comment>
<evidence type="ECO:0000256" key="5">
    <source>
        <dbReference type="ARBA" id="ARBA00023239"/>
    </source>
</evidence>
<comment type="similarity">
    <text evidence="6 7">Belongs to the imidazoleglycerol-phosphate dehydratase family.</text>
</comment>
<dbReference type="AlphaFoldDB" id="A0A5C6ACN5"/>
<evidence type="ECO:0000256" key="6">
    <source>
        <dbReference type="HAMAP-Rule" id="MF_00076"/>
    </source>
</evidence>
<dbReference type="EC" id="4.2.1.19" evidence="6 7"/>
<dbReference type="PANTHER" id="PTHR23133">
    <property type="entry name" value="IMIDAZOLEGLYCEROL-PHOSPHATE DEHYDRATASE HIS7"/>
    <property type="match status" value="1"/>
</dbReference>
<dbReference type="FunFam" id="3.30.230.40:FF:000001">
    <property type="entry name" value="Imidazoleglycerol-phosphate dehydratase HisB"/>
    <property type="match status" value="1"/>
</dbReference>
<evidence type="ECO:0000256" key="4">
    <source>
        <dbReference type="ARBA" id="ARBA00023102"/>
    </source>
</evidence>
<dbReference type="PROSITE" id="PS00954">
    <property type="entry name" value="IGP_DEHYDRATASE_1"/>
    <property type="match status" value="1"/>
</dbReference>
<dbReference type="PANTHER" id="PTHR23133:SF2">
    <property type="entry name" value="IMIDAZOLEGLYCEROL-PHOSPHATE DEHYDRATASE"/>
    <property type="match status" value="1"/>
</dbReference>
<dbReference type="CDD" id="cd07914">
    <property type="entry name" value="IGPD"/>
    <property type="match status" value="1"/>
</dbReference>
<keyword evidence="6" id="KW-0963">Cytoplasm</keyword>
<evidence type="ECO:0000256" key="8">
    <source>
        <dbReference type="SAM" id="MobiDB-lite"/>
    </source>
</evidence>
<dbReference type="InterPro" id="IPR020568">
    <property type="entry name" value="Ribosomal_Su5_D2-typ_SF"/>
</dbReference>
<keyword evidence="3 6" id="KW-0028">Amino-acid biosynthesis</keyword>
<dbReference type="UniPathway" id="UPA00031">
    <property type="reaction ID" value="UER00011"/>
</dbReference>
<keyword evidence="4 6" id="KW-0368">Histidine biosynthesis</keyword>
<keyword evidence="10" id="KW-1185">Reference proteome</keyword>
<dbReference type="GO" id="GO:0005737">
    <property type="term" value="C:cytoplasm"/>
    <property type="evidence" value="ECO:0007669"/>
    <property type="project" value="UniProtKB-SubCell"/>
</dbReference>
<dbReference type="Pfam" id="PF00475">
    <property type="entry name" value="IGPD"/>
    <property type="match status" value="1"/>
</dbReference>
<dbReference type="HAMAP" id="MF_00076">
    <property type="entry name" value="HisB"/>
    <property type="match status" value="1"/>
</dbReference>
<dbReference type="OrthoDB" id="9790411at2"/>
<feature type="region of interest" description="Disordered" evidence="8">
    <location>
        <begin position="1"/>
        <end position="31"/>
    </location>
</feature>
<dbReference type="NCBIfam" id="NF002114">
    <property type="entry name" value="PRK00951.2-4"/>
    <property type="match status" value="1"/>
</dbReference>
<dbReference type="InterPro" id="IPR000807">
    <property type="entry name" value="ImidazoleglycerolP_deHydtase"/>
</dbReference>
<evidence type="ECO:0000313" key="9">
    <source>
        <dbReference type="EMBL" id="TWT97812.1"/>
    </source>
</evidence>
<gene>
    <name evidence="6 9" type="primary">hisB</name>
    <name evidence="9" type="ORF">Pla108_19640</name>
</gene>